<feature type="transmembrane region" description="Helical" evidence="5">
    <location>
        <begin position="152"/>
        <end position="171"/>
    </location>
</feature>
<dbReference type="PRINTS" id="PR01435">
    <property type="entry name" value="NPOXDRDTASE5"/>
</dbReference>
<evidence type="ECO:0000259" key="6">
    <source>
        <dbReference type="Pfam" id="PF00361"/>
    </source>
</evidence>
<feature type="transmembrane region" description="Helical" evidence="5">
    <location>
        <begin position="363"/>
        <end position="380"/>
    </location>
</feature>
<evidence type="ECO:0000256" key="1">
    <source>
        <dbReference type="ARBA" id="ARBA00004141"/>
    </source>
</evidence>
<feature type="transmembrane region" description="Helical" evidence="5">
    <location>
        <begin position="273"/>
        <end position="291"/>
    </location>
</feature>
<gene>
    <name evidence="8" type="ORF">ATJ93_2325</name>
</gene>
<feature type="transmembrane region" description="Helical" evidence="5">
    <location>
        <begin position="331"/>
        <end position="357"/>
    </location>
</feature>
<dbReference type="InterPro" id="IPR001750">
    <property type="entry name" value="ND/Mrp_TM"/>
</dbReference>
<dbReference type="Pfam" id="PF00361">
    <property type="entry name" value="Proton_antipo_M"/>
    <property type="match status" value="1"/>
</dbReference>
<dbReference type="RefSeq" id="WP_120244739.1">
    <property type="nucleotide sequence ID" value="NZ_RAPO01000002.1"/>
</dbReference>
<keyword evidence="2 5" id="KW-0812">Transmembrane</keyword>
<dbReference type="PRINTS" id="PR01434">
    <property type="entry name" value="NADHDHGNASE5"/>
</dbReference>
<dbReference type="GO" id="GO:0016020">
    <property type="term" value="C:membrane"/>
    <property type="evidence" value="ECO:0007669"/>
    <property type="project" value="UniProtKB-SubCell"/>
</dbReference>
<feature type="transmembrane region" description="Helical" evidence="5">
    <location>
        <begin position="231"/>
        <end position="252"/>
    </location>
</feature>
<keyword evidence="4 5" id="KW-0472">Membrane</keyword>
<keyword evidence="9" id="KW-1185">Reference proteome</keyword>
<feature type="transmembrane region" description="Helical" evidence="5">
    <location>
        <begin position="486"/>
        <end position="507"/>
    </location>
</feature>
<comment type="caution">
    <text evidence="8">The sequence shown here is derived from an EMBL/GenBank/DDBJ whole genome shotgun (WGS) entry which is preliminary data.</text>
</comment>
<dbReference type="OrthoDB" id="371891at2157"/>
<feature type="transmembrane region" description="Helical" evidence="5">
    <location>
        <begin position="400"/>
        <end position="420"/>
    </location>
</feature>
<dbReference type="GO" id="GO:0003954">
    <property type="term" value="F:NADH dehydrogenase activity"/>
    <property type="evidence" value="ECO:0007669"/>
    <property type="project" value="TreeGrafter"/>
</dbReference>
<feature type="transmembrane region" description="Helical" evidence="5">
    <location>
        <begin position="6"/>
        <end position="25"/>
    </location>
</feature>
<dbReference type="Gene3D" id="1.20.5.2700">
    <property type="match status" value="1"/>
</dbReference>
<accession>A0A419WJ38</accession>
<evidence type="ECO:0000313" key="9">
    <source>
        <dbReference type="Proteomes" id="UP000283805"/>
    </source>
</evidence>
<protein>
    <submittedName>
        <fullName evidence="8">NADH dehydrogenase subunit L</fullName>
    </submittedName>
</protein>
<dbReference type="AlphaFoldDB" id="A0A419WJ38"/>
<feature type="transmembrane region" description="Helical" evidence="5">
    <location>
        <begin position="554"/>
        <end position="578"/>
    </location>
</feature>
<dbReference type="Proteomes" id="UP000283805">
    <property type="component" value="Unassembled WGS sequence"/>
</dbReference>
<organism evidence="8 9">
    <name type="scientific">Halopiger aswanensis</name>
    <dbReference type="NCBI Taxonomy" id="148449"/>
    <lineage>
        <taxon>Archaea</taxon>
        <taxon>Methanobacteriati</taxon>
        <taxon>Methanobacteriota</taxon>
        <taxon>Stenosarchaea group</taxon>
        <taxon>Halobacteria</taxon>
        <taxon>Halobacteriales</taxon>
        <taxon>Natrialbaceae</taxon>
        <taxon>Halopiger</taxon>
    </lineage>
</organism>
<evidence type="ECO:0000259" key="7">
    <source>
        <dbReference type="Pfam" id="PF00662"/>
    </source>
</evidence>
<reference evidence="8 9" key="1">
    <citation type="submission" date="2018-09" db="EMBL/GenBank/DDBJ databases">
        <title>Genomic Encyclopedia of Archaeal and Bacterial Type Strains, Phase II (KMG-II): from individual species to whole genera.</title>
        <authorList>
            <person name="Goeker M."/>
        </authorList>
    </citation>
    <scope>NUCLEOTIDE SEQUENCE [LARGE SCALE GENOMIC DNA]</scope>
    <source>
        <strain evidence="8 9">DSM 13151</strain>
    </source>
</reference>
<evidence type="ECO:0000256" key="4">
    <source>
        <dbReference type="ARBA" id="ARBA00023136"/>
    </source>
</evidence>
<dbReference type="InterPro" id="IPR001516">
    <property type="entry name" value="Proton_antipo_N"/>
</dbReference>
<dbReference type="NCBIfam" id="NF005141">
    <property type="entry name" value="PRK06590.1"/>
    <property type="match status" value="1"/>
</dbReference>
<feature type="transmembrane region" description="Helical" evidence="5">
    <location>
        <begin position="95"/>
        <end position="117"/>
    </location>
</feature>
<feature type="domain" description="NADH:quinone oxidoreductase/Mrp antiporter transmembrane" evidence="6">
    <location>
        <begin position="146"/>
        <end position="437"/>
    </location>
</feature>
<feature type="domain" description="NADH-Ubiquinone oxidoreductase (complex I) chain 5 N-terminal" evidence="7">
    <location>
        <begin position="83"/>
        <end position="130"/>
    </location>
</feature>
<dbReference type="PANTHER" id="PTHR42829:SF2">
    <property type="entry name" value="NADH-UBIQUINONE OXIDOREDUCTASE CHAIN 5"/>
    <property type="match status" value="1"/>
</dbReference>
<evidence type="ECO:0000256" key="5">
    <source>
        <dbReference type="SAM" id="Phobius"/>
    </source>
</evidence>
<name>A0A419WJ38_9EURY</name>
<feature type="transmembrane region" description="Helical" evidence="5">
    <location>
        <begin position="192"/>
        <end position="211"/>
    </location>
</feature>
<sequence>MAVFDYAPAIALFPLVAFVVALVFGRSMPKKGALAGIAATGGSLLLSLAMLAAVAGGETYHQTVYEWAAGDVLTAAESTGLEEIVFSFGILIDPLSALMLVIVSLVALLVHIFSLGYMNDEGETGLPRYYAELGLFTFSMLAFVYADNLLMAFMFFELVGLCSYLLIGFWFRTESAPSAAKKAFLVTRFGDYFFLLGVVAIAATFGTVAFAGDESFVVAAETAIEEGETLFGFGAQTWVTITGLLVLGGVIGKSAQFPLHTWLPDAMEGPTTVSALIHAATMVAAGVYLVARMFGYYAQSPTALAVIAFVGGFTALFAATMGVVKDDIKQVLAYSTISQYGYMMLGLGVGGYVAGVFHLMNHAFFKALLFLGSGAVIVLMHHEQDMWKMGGLKDKAPVTYYTFLAGALALAGIVPFSGFWSKDEVLFDALIVGLENPVILAAYAMGLVAVFFTGFYTFRMVFLTFHGDPRSETAENPHPVGWSIKVPLIVLGLLALLAGVANLAPVAKLTGADITFLEHWLDGEYGYVEGLTYHHYHEMVAFEEGYISSETTTMLLSAALSVGLALGGALLAYSLYAVPEPARHTQKLGGVYTLLRSNYYQDEFQVWLAEGFALPLARAADRFDQTVIDGVVDGVSAASLFSGSRVKRIQTGIVTNYAALLVAGFIGLLLILGISGGWFL</sequence>
<evidence type="ECO:0000256" key="3">
    <source>
        <dbReference type="ARBA" id="ARBA00022989"/>
    </source>
</evidence>
<dbReference type="GO" id="GO:0015990">
    <property type="term" value="P:electron transport coupled proton transport"/>
    <property type="evidence" value="ECO:0007669"/>
    <property type="project" value="TreeGrafter"/>
</dbReference>
<keyword evidence="3 5" id="KW-1133">Transmembrane helix</keyword>
<dbReference type="InterPro" id="IPR003945">
    <property type="entry name" value="NU5C-like"/>
</dbReference>
<dbReference type="GO" id="GO:0008137">
    <property type="term" value="F:NADH dehydrogenase (ubiquinone) activity"/>
    <property type="evidence" value="ECO:0007669"/>
    <property type="project" value="InterPro"/>
</dbReference>
<dbReference type="EMBL" id="RAPO01000002">
    <property type="protein sequence ID" value="RKD95471.1"/>
    <property type="molecule type" value="Genomic_DNA"/>
</dbReference>
<dbReference type="GO" id="GO:0042773">
    <property type="term" value="P:ATP synthesis coupled electron transport"/>
    <property type="evidence" value="ECO:0007669"/>
    <property type="project" value="InterPro"/>
</dbReference>
<comment type="subcellular location">
    <subcellularLocation>
        <location evidence="1">Membrane</location>
        <topology evidence="1">Multi-pass membrane protein</topology>
    </subcellularLocation>
</comment>
<feature type="transmembrane region" description="Helical" evidence="5">
    <location>
        <begin position="657"/>
        <end position="679"/>
    </location>
</feature>
<feature type="transmembrane region" description="Helical" evidence="5">
    <location>
        <begin position="32"/>
        <end position="55"/>
    </location>
</feature>
<feature type="transmembrane region" description="Helical" evidence="5">
    <location>
        <begin position="440"/>
        <end position="465"/>
    </location>
</feature>
<evidence type="ECO:0000256" key="2">
    <source>
        <dbReference type="ARBA" id="ARBA00022692"/>
    </source>
</evidence>
<feature type="transmembrane region" description="Helical" evidence="5">
    <location>
        <begin position="303"/>
        <end position="324"/>
    </location>
</feature>
<evidence type="ECO:0000313" key="8">
    <source>
        <dbReference type="EMBL" id="RKD95471.1"/>
    </source>
</evidence>
<dbReference type="PANTHER" id="PTHR42829">
    <property type="entry name" value="NADH-UBIQUINONE OXIDOREDUCTASE CHAIN 5"/>
    <property type="match status" value="1"/>
</dbReference>
<feature type="transmembrane region" description="Helical" evidence="5">
    <location>
        <begin position="129"/>
        <end position="146"/>
    </location>
</feature>
<dbReference type="InterPro" id="IPR018393">
    <property type="entry name" value="NADHpl_OxRdtase_5_subgr"/>
</dbReference>
<dbReference type="Pfam" id="PF00662">
    <property type="entry name" value="Proton_antipo_N"/>
    <property type="match status" value="1"/>
</dbReference>
<dbReference type="NCBIfam" id="TIGR01974">
    <property type="entry name" value="NDH_I_L"/>
    <property type="match status" value="1"/>
</dbReference>
<proteinExistence type="predicted"/>